<evidence type="ECO:0000259" key="4">
    <source>
        <dbReference type="PROSITE" id="PS01124"/>
    </source>
</evidence>
<dbReference type="OrthoDB" id="9805730at2"/>
<dbReference type="EMBL" id="VFRP01000002">
    <property type="protein sequence ID" value="TPE53259.1"/>
    <property type="molecule type" value="Genomic_DNA"/>
</dbReference>
<evidence type="ECO:0000256" key="3">
    <source>
        <dbReference type="ARBA" id="ARBA00023163"/>
    </source>
</evidence>
<dbReference type="GO" id="GO:0003700">
    <property type="term" value="F:DNA-binding transcription factor activity"/>
    <property type="evidence" value="ECO:0007669"/>
    <property type="project" value="InterPro"/>
</dbReference>
<keyword evidence="3" id="KW-0804">Transcription</keyword>
<organism evidence="5 6">
    <name type="scientific">Amaricoccus solimangrovi</name>
    <dbReference type="NCBI Taxonomy" id="2589815"/>
    <lineage>
        <taxon>Bacteria</taxon>
        <taxon>Pseudomonadati</taxon>
        <taxon>Pseudomonadota</taxon>
        <taxon>Alphaproteobacteria</taxon>
        <taxon>Rhodobacterales</taxon>
        <taxon>Paracoccaceae</taxon>
        <taxon>Amaricoccus</taxon>
    </lineage>
</organism>
<dbReference type="RefSeq" id="WP_140452881.1">
    <property type="nucleotide sequence ID" value="NZ_VFRP01000002.1"/>
</dbReference>
<dbReference type="InterPro" id="IPR018062">
    <property type="entry name" value="HTH_AraC-typ_CS"/>
</dbReference>
<dbReference type="PROSITE" id="PS00041">
    <property type="entry name" value="HTH_ARAC_FAMILY_1"/>
    <property type="match status" value="1"/>
</dbReference>
<dbReference type="GO" id="GO:0000976">
    <property type="term" value="F:transcription cis-regulatory region binding"/>
    <property type="evidence" value="ECO:0007669"/>
    <property type="project" value="TreeGrafter"/>
</dbReference>
<protein>
    <submittedName>
        <fullName evidence="5">AraC family transcriptional regulator</fullName>
    </submittedName>
</protein>
<dbReference type="SMART" id="SM00342">
    <property type="entry name" value="HTH_ARAC"/>
    <property type="match status" value="1"/>
</dbReference>
<keyword evidence="6" id="KW-1185">Reference proteome</keyword>
<evidence type="ECO:0000313" key="6">
    <source>
        <dbReference type="Proteomes" id="UP000319255"/>
    </source>
</evidence>
<feature type="domain" description="HTH araC/xylS-type" evidence="4">
    <location>
        <begin position="239"/>
        <end position="336"/>
    </location>
</feature>
<dbReference type="Gene3D" id="1.10.10.60">
    <property type="entry name" value="Homeodomain-like"/>
    <property type="match status" value="1"/>
</dbReference>
<gene>
    <name evidence="5" type="ORF">FJM51_04375</name>
</gene>
<dbReference type="Proteomes" id="UP000319255">
    <property type="component" value="Unassembled WGS sequence"/>
</dbReference>
<dbReference type="Pfam" id="PF12625">
    <property type="entry name" value="Arabinose_bd"/>
    <property type="match status" value="1"/>
</dbReference>
<evidence type="ECO:0000256" key="2">
    <source>
        <dbReference type="ARBA" id="ARBA00023125"/>
    </source>
</evidence>
<reference evidence="5 6" key="1">
    <citation type="submission" date="2019-06" db="EMBL/GenBank/DDBJ databases">
        <title>A novel bacterium of genus Amaricoccus, isolated from marine sediment.</title>
        <authorList>
            <person name="Huang H."/>
            <person name="Mo K."/>
            <person name="Hu Y."/>
        </authorList>
    </citation>
    <scope>NUCLEOTIDE SEQUENCE [LARGE SCALE GENOMIC DNA]</scope>
    <source>
        <strain evidence="5 6">HB172011</strain>
    </source>
</reference>
<dbReference type="AlphaFoldDB" id="A0A501WVF2"/>
<dbReference type="PANTHER" id="PTHR47894">
    <property type="entry name" value="HTH-TYPE TRANSCRIPTIONAL REGULATOR GADX"/>
    <property type="match status" value="1"/>
</dbReference>
<proteinExistence type="predicted"/>
<dbReference type="InterPro" id="IPR009057">
    <property type="entry name" value="Homeodomain-like_sf"/>
</dbReference>
<name>A0A501WVF2_9RHOB</name>
<dbReference type="InterPro" id="IPR032687">
    <property type="entry name" value="AraC-type_N"/>
</dbReference>
<keyword evidence="1" id="KW-0805">Transcription regulation</keyword>
<dbReference type="PANTHER" id="PTHR47894:SF1">
    <property type="entry name" value="HTH-TYPE TRANSCRIPTIONAL REGULATOR VQSM"/>
    <property type="match status" value="1"/>
</dbReference>
<comment type="caution">
    <text evidence="5">The sequence shown here is derived from an EMBL/GenBank/DDBJ whole genome shotgun (WGS) entry which is preliminary data.</text>
</comment>
<dbReference type="Pfam" id="PF12833">
    <property type="entry name" value="HTH_18"/>
    <property type="match status" value="1"/>
</dbReference>
<dbReference type="SUPFAM" id="SSF46689">
    <property type="entry name" value="Homeodomain-like"/>
    <property type="match status" value="1"/>
</dbReference>
<keyword evidence="2" id="KW-0238">DNA-binding</keyword>
<dbReference type="InterPro" id="IPR018060">
    <property type="entry name" value="HTH_AraC"/>
</dbReference>
<sequence length="348" mass="39149">MRSAASRPGTPAAFVRAIMQAYERRGMDPRSTLRRVGFAPEEELLEPEGWVAIELFEALSGQAMRELDDEALGWFSRRLPWGSYGMLLRASLTAPNLEVALRRWCRHHGLLTDDVRIEPGVEDAAAVVRIREFRSLGALREFCLVSLLRNLHGVACWLADSRIALIGAKFPFPAPAHAEAYGRMFGGETSFDASEAELRFDAAYLRLPVVRDDVSLRRMLRDPISLMARRYRNDRLLSQRISSFLMANDGLPPDAEVIAARFNISVRSLQRHLRNEGTSLLTLASKARRVRAEAMLRRGDVPLKRVARVAGYGDESSFGRAFRRWTGQSPAEFRRNESSPAKVLPSDL</sequence>
<accession>A0A501WVF2</accession>
<evidence type="ECO:0000256" key="1">
    <source>
        <dbReference type="ARBA" id="ARBA00023015"/>
    </source>
</evidence>
<dbReference type="PROSITE" id="PS01124">
    <property type="entry name" value="HTH_ARAC_FAMILY_2"/>
    <property type="match status" value="1"/>
</dbReference>
<evidence type="ECO:0000313" key="5">
    <source>
        <dbReference type="EMBL" id="TPE53259.1"/>
    </source>
</evidence>
<dbReference type="GO" id="GO:0005829">
    <property type="term" value="C:cytosol"/>
    <property type="evidence" value="ECO:0007669"/>
    <property type="project" value="TreeGrafter"/>
</dbReference>